<keyword evidence="3" id="KW-1185">Reference proteome</keyword>
<dbReference type="AlphaFoldDB" id="A0A4Z2G825"/>
<accession>A0A4Z2G825</accession>
<protein>
    <submittedName>
        <fullName evidence="2">Uncharacterized protein</fullName>
    </submittedName>
</protein>
<comment type="caution">
    <text evidence="2">The sequence shown here is derived from an EMBL/GenBank/DDBJ whole genome shotgun (WGS) entry which is preliminary data.</text>
</comment>
<feature type="compositionally biased region" description="Acidic residues" evidence="1">
    <location>
        <begin position="81"/>
        <end position="90"/>
    </location>
</feature>
<evidence type="ECO:0000313" key="3">
    <source>
        <dbReference type="Proteomes" id="UP000314294"/>
    </source>
</evidence>
<feature type="region of interest" description="Disordered" evidence="1">
    <location>
        <begin position="63"/>
        <end position="161"/>
    </location>
</feature>
<evidence type="ECO:0000313" key="2">
    <source>
        <dbReference type="EMBL" id="TNN49371.1"/>
    </source>
</evidence>
<dbReference type="Proteomes" id="UP000314294">
    <property type="component" value="Unassembled WGS sequence"/>
</dbReference>
<proteinExistence type="predicted"/>
<feature type="compositionally biased region" description="Basic and acidic residues" evidence="1">
    <location>
        <begin position="92"/>
        <end position="106"/>
    </location>
</feature>
<feature type="compositionally biased region" description="Basic and acidic residues" evidence="1">
    <location>
        <begin position="68"/>
        <end position="80"/>
    </location>
</feature>
<dbReference type="EMBL" id="SRLO01000659">
    <property type="protein sequence ID" value="TNN49371.1"/>
    <property type="molecule type" value="Genomic_DNA"/>
</dbReference>
<reference evidence="2 3" key="1">
    <citation type="submission" date="2019-03" db="EMBL/GenBank/DDBJ databases">
        <title>First draft genome of Liparis tanakae, snailfish: a comprehensive survey of snailfish specific genes.</title>
        <authorList>
            <person name="Kim W."/>
            <person name="Song I."/>
            <person name="Jeong J.-H."/>
            <person name="Kim D."/>
            <person name="Kim S."/>
            <person name="Ryu S."/>
            <person name="Song J.Y."/>
            <person name="Lee S.K."/>
        </authorList>
    </citation>
    <scope>NUCLEOTIDE SEQUENCE [LARGE SCALE GENOMIC DNA]</scope>
    <source>
        <tissue evidence="2">Muscle</tissue>
    </source>
</reference>
<gene>
    <name evidence="2" type="ORF">EYF80_040432</name>
</gene>
<name>A0A4Z2G825_9TELE</name>
<sequence length="161" mass="16402">MNSFGLLSPRFSVAGGAAVGIPAVKITHPGGAVVGSPVVTASGSGVDALPAPGASVAAAVVRSGISSRSRDSSEEDRLSEDSLDSEDSEDQSSYREDSMDRRDHRLLPPGHAAATPRSSMSASRCRGRPSCGGNDGERRVKTRHASTAPPMGEGPAAHVVV</sequence>
<evidence type="ECO:0000256" key="1">
    <source>
        <dbReference type="SAM" id="MobiDB-lite"/>
    </source>
</evidence>
<organism evidence="2 3">
    <name type="scientific">Liparis tanakae</name>
    <name type="common">Tanaka's snailfish</name>
    <dbReference type="NCBI Taxonomy" id="230148"/>
    <lineage>
        <taxon>Eukaryota</taxon>
        <taxon>Metazoa</taxon>
        <taxon>Chordata</taxon>
        <taxon>Craniata</taxon>
        <taxon>Vertebrata</taxon>
        <taxon>Euteleostomi</taxon>
        <taxon>Actinopterygii</taxon>
        <taxon>Neopterygii</taxon>
        <taxon>Teleostei</taxon>
        <taxon>Neoteleostei</taxon>
        <taxon>Acanthomorphata</taxon>
        <taxon>Eupercaria</taxon>
        <taxon>Perciformes</taxon>
        <taxon>Cottioidei</taxon>
        <taxon>Cottales</taxon>
        <taxon>Liparidae</taxon>
        <taxon>Liparis</taxon>
    </lineage>
</organism>